<accession>A0A1H4J918</accession>
<protein>
    <submittedName>
        <fullName evidence="2">Uncharacterized conserved protein YdhG, YjbR/CyaY-like superfamily, DUF1801 family</fullName>
    </submittedName>
</protein>
<dbReference type="SUPFAM" id="SSF159888">
    <property type="entry name" value="YdhG-like"/>
    <property type="match status" value="1"/>
</dbReference>
<name>A0A1H4J918_9MICO</name>
<dbReference type="OrthoDB" id="3236524at2"/>
<evidence type="ECO:0000259" key="1">
    <source>
        <dbReference type="Pfam" id="PF08818"/>
    </source>
</evidence>
<dbReference type="EMBL" id="FNRY01000001">
    <property type="protein sequence ID" value="SEB42657.1"/>
    <property type="molecule type" value="Genomic_DNA"/>
</dbReference>
<dbReference type="Pfam" id="PF08818">
    <property type="entry name" value="DUF1801"/>
    <property type="match status" value="1"/>
</dbReference>
<evidence type="ECO:0000313" key="2">
    <source>
        <dbReference type="EMBL" id="SEB42657.1"/>
    </source>
</evidence>
<dbReference type="InterPro" id="IPR014922">
    <property type="entry name" value="YdhG-like"/>
</dbReference>
<keyword evidence="3" id="KW-1185">Reference proteome</keyword>
<evidence type="ECO:0000313" key="3">
    <source>
        <dbReference type="Proteomes" id="UP000199183"/>
    </source>
</evidence>
<dbReference type="Proteomes" id="UP000199183">
    <property type="component" value="Unassembled WGS sequence"/>
</dbReference>
<dbReference type="RefSeq" id="WP_091179610.1">
    <property type="nucleotide sequence ID" value="NZ_FNRY01000001.1"/>
</dbReference>
<organism evidence="2 3">
    <name type="scientific">Paramicrobacterium humi</name>
    <dbReference type="NCBI Taxonomy" id="640635"/>
    <lineage>
        <taxon>Bacteria</taxon>
        <taxon>Bacillati</taxon>
        <taxon>Actinomycetota</taxon>
        <taxon>Actinomycetes</taxon>
        <taxon>Micrococcales</taxon>
        <taxon>Microbacteriaceae</taxon>
        <taxon>Paramicrobacterium</taxon>
    </lineage>
</organism>
<dbReference type="STRING" id="640635.SAMN04489806_0561"/>
<reference evidence="2 3" key="1">
    <citation type="submission" date="2016-10" db="EMBL/GenBank/DDBJ databases">
        <authorList>
            <person name="de Groot N.N."/>
        </authorList>
    </citation>
    <scope>NUCLEOTIDE SEQUENCE [LARGE SCALE GENOMIC DNA]</scope>
    <source>
        <strain evidence="2 3">DSM 21799</strain>
    </source>
</reference>
<dbReference type="Gene3D" id="3.90.1150.200">
    <property type="match status" value="1"/>
</dbReference>
<feature type="domain" description="YdhG-like" evidence="1">
    <location>
        <begin position="16"/>
        <end position="106"/>
    </location>
</feature>
<dbReference type="AlphaFoldDB" id="A0A1H4J918"/>
<sequence>MGSVAEYLTTMAASDRAALERIYAIAREQVPEAVEGKSYGMPALLYRDKGLIAAMRTRRFLSLYPFSGAVVAELAEALTGFETTSGSVHFSADSPVPDELVRRIVDSRRTEIEARTSR</sequence>
<gene>
    <name evidence="2" type="ORF">SAMN04489806_0561</name>
</gene>
<proteinExistence type="predicted"/>